<keyword evidence="5 6" id="KW-0560">Oxidoreductase</keyword>
<reference evidence="10 11" key="1">
    <citation type="journal article" date="2013" name="J. Mol. Microbiol. Biotechnol.">
        <title>Analysis of the Complete Genomes of Acholeplasma brassicae , A. palmae and A. laidlawii and Their Comparison to the Obligate Parasites from ' Candidatus Phytoplasma'.</title>
        <authorList>
            <person name="Kube M."/>
            <person name="Siewert C."/>
            <person name="Migdoll A.M."/>
            <person name="Duduk B."/>
            <person name="Holz S."/>
            <person name="Rabus R."/>
            <person name="Seemuller E."/>
            <person name="Mitrovic J."/>
            <person name="Muller I."/>
            <person name="Buttner C."/>
            <person name="Reinhardt R."/>
        </authorList>
    </citation>
    <scope>NUCLEOTIDE SEQUENCE [LARGE SCALE GENOMIC DNA]</scope>
    <source>
        <strain evidence="11">0502</strain>
    </source>
</reference>
<dbReference type="HOGENOM" id="CLU_018204_0_2_14"/>
<dbReference type="Gene3D" id="1.10.540.10">
    <property type="entry name" value="Acyl-CoA dehydrogenase/oxidase, N-terminal domain"/>
    <property type="match status" value="1"/>
</dbReference>
<evidence type="ECO:0000256" key="1">
    <source>
        <dbReference type="ARBA" id="ARBA00001974"/>
    </source>
</evidence>
<sequence>MKNELLIKMIEEFAVNEVKPLAYEIDRDERFPKETVEKLKEYRLMGLPYETTYGGAGANYGAYIDAVRILSKYCATTGVILSAHTSLCCFPIHQYGTEEQKEKYLTKLNNGTYLGAFGLTEPNAGTDASKQQTKAKDCGDYYEITGNKIFITNAIYADIYIIFAMTNSDLGLKGISAFILEKNTEGFSFGPKEKKMGIKGSSTCELIFNQVKIPKENLLGKIGEGFKIAMATLDGGRIGIAAQALGIAEGAFEKAVAYVKTRKQFDKPIASFQNTQFVVAEMKTQIEAARGLLNKAVSDKEKGLNYTESAAIAKLFCSKIAVEVSDKAIQLMGGYGYIRDYEIERYLRDAKITEIYEGTSEVQKMVIAGRVLK</sequence>
<dbReference type="KEGG" id="abra:BN85306550"/>
<evidence type="ECO:0000259" key="9">
    <source>
        <dbReference type="Pfam" id="PF02771"/>
    </source>
</evidence>
<dbReference type="PROSITE" id="PS00073">
    <property type="entry name" value="ACYL_COA_DH_2"/>
    <property type="match status" value="1"/>
</dbReference>
<feature type="domain" description="Acyl-CoA dehydrogenase/oxidase C-terminal" evidence="7">
    <location>
        <begin position="223"/>
        <end position="371"/>
    </location>
</feature>
<dbReference type="STRING" id="61635.BN85306550"/>
<accession>U4KN70</accession>
<evidence type="ECO:0000256" key="4">
    <source>
        <dbReference type="ARBA" id="ARBA00022827"/>
    </source>
</evidence>
<dbReference type="Pfam" id="PF02770">
    <property type="entry name" value="Acyl-CoA_dh_M"/>
    <property type="match status" value="1"/>
</dbReference>
<dbReference type="Pfam" id="PF02771">
    <property type="entry name" value="Acyl-CoA_dh_N"/>
    <property type="match status" value="1"/>
</dbReference>
<feature type="domain" description="Acyl-CoA dehydrogenase/oxidase N-terminal" evidence="9">
    <location>
        <begin position="4"/>
        <end position="111"/>
    </location>
</feature>
<keyword evidence="3 6" id="KW-0285">Flavoprotein</keyword>
<dbReference type="AlphaFoldDB" id="U4KN70"/>
<evidence type="ECO:0000256" key="5">
    <source>
        <dbReference type="ARBA" id="ARBA00023002"/>
    </source>
</evidence>
<dbReference type="InterPro" id="IPR036250">
    <property type="entry name" value="AcylCo_DH-like_C"/>
</dbReference>
<dbReference type="SUPFAM" id="SSF56645">
    <property type="entry name" value="Acyl-CoA dehydrogenase NM domain-like"/>
    <property type="match status" value="1"/>
</dbReference>
<dbReference type="PIRSF" id="PIRSF016578">
    <property type="entry name" value="HsaA"/>
    <property type="match status" value="1"/>
</dbReference>
<evidence type="ECO:0000259" key="8">
    <source>
        <dbReference type="Pfam" id="PF02770"/>
    </source>
</evidence>
<dbReference type="EMBL" id="FO681348">
    <property type="protein sequence ID" value="CCV65676.1"/>
    <property type="molecule type" value="Genomic_DNA"/>
</dbReference>
<dbReference type="FunFam" id="1.20.140.10:FF:000004">
    <property type="entry name" value="Acyl-CoA dehydrogenase FadE25"/>
    <property type="match status" value="1"/>
</dbReference>
<dbReference type="Pfam" id="PF00441">
    <property type="entry name" value="Acyl-CoA_dh_1"/>
    <property type="match status" value="1"/>
</dbReference>
<dbReference type="InterPro" id="IPR046373">
    <property type="entry name" value="Acyl-CoA_Oxase/DH_mid-dom_sf"/>
</dbReference>
<dbReference type="SUPFAM" id="SSF47203">
    <property type="entry name" value="Acyl-CoA dehydrogenase C-terminal domain-like"/>
    <property type="match status" value="1"/>
</dbReference>
<dbReference type="RefSeq" id="WP_030004536.1">
    <property type="nucleotide sequence ID" value="NC_022549.1"/>
</dbReference>
<evidence type="ECO:0000313" key="11">
    <source>
        <dbReference type="Proteomes" id="UP000032737"/>
    </source>
</evidence>
<dbReference type="EC" id="1.3.99.2" evidence="10"/>
<evidence type="ECO:0000313" key="10">
    <source>
        <dbReference type="EMBL" id="CCV65676.1"/>
    </source>
</evidence>
<keyword evidence="4 6" id="KW-0274">FAD</keyword>
<dbReference type="InterPro" id="IPR009100">
    <property type="entry name" value="AcylCoA_DH/oxidase_NM_dom_sf"/>
</dbReference>
<dbReference type="Proteomes" id="UP000032737">
    <property type="component" value="Chromosome"/>
</dbReference>
<dbReference type="FunFam" id="2.40.110.10:FF:000001">
    <property type="entry name" value="Acyl-CoA dehydrogenase, mitochondrial"/>
    <property type="match status" value="1"/>
</dbReference>
<protein>
    <submittedName>
        <fullName evidence="10">Acyl-coa dehydrogenase, short-chain specific</fullName>
        <ecNumber evidence="10">1.3.99.2</ecNumber>
    </submittedName>
</protein>
<dbReference type="InterPro" id="IPR013786">
    <property type="entry name" value="AcylCoA_DH/ox_N"/>
</dbReference>
<evidence type="ECO:0000256" key="2">
    <source>
        <dbReference type="ARBA" id="ARBA00009347"/>
    </source>
</evidence>
<dbReference type="Gene3D" id="2.40.110.10">
    <property type="entry name" value="Butyryl-CoA Dehydrogenase, subunit A, domain 2"/>
    <property type="match status" value="1"/>
</dbReference>
<dbReference type="GO" id="GO:0003995">
    <property type="term" value="F:acyl-CoA dehydrogenase activity"/>
    <property type="evidence" value="ECO:0007669"/>
    <property type="project" value="InterPro"/>
</dbReference>
<dbReference type="PANTHER" id="PTHR43884:SF12">
    <property type="entry name" value="ISOVALERYL-COA DEHYDROGENASE, MITOCHONDRIAL-RELATED"/>
    <property type="match status" value="1"/>
</dbReference>
<dbReference type="OrthoDB" id="9802447at2"/>
<evidence type="ECO:0000256" key="6">
    <source>
        <dbReference type="RuleBase" id="RU362125"/>
    </source>
</evidence>
<dbReference type="FunFam" id="1.10.540.10:FF:000002">
    <property type="entry name" value="Acyl-CoA dehydrogenase FadE19"/>
    <property type="match status" value="1"/>
</dbReference>
<dbReference type="InterPro" id="IPR037069">
    <property type="entry name" value="AcylCoA_DH/ox_N_sf"/>
</dbReference>
<gene>
    <name evidence="10" type="ORF">BN85306550</name>
</gene>
<comment type="similarity">
    <text evidence="2 6">Belongs to the acyl-CoA dehydrogenase family.</text>
</comment>
<evidence type="ECO:0000259" key="7">
    <source>
        <dbReference type="Pfam" id="PF00441"/>
    </source>
</evidence>
<name>U4KN70_9MOLU</name>
<dbReference type="PANTHER" id="PTHR43884">
    <property type="entry name" value="ACYL-COA DEHYDROGENASE"/>
    <property type="match status" value="1"/>
</dbReference>
<dbReference type="InterPro" id="IPR006089">
    <property type="entry name" value="Acyl-CoA_DH_CS"/>
</dbReference>
<evidence type="ECO:0000256" key="3">
    <source>
        <dbReference type="ARBA" id="ARBA00022630"/>
    </source>
</evidence>
<dbReference type="InterPro" id="IPR009075">
    <property type="entry name" value="AcylCo_DH/oxidase_C"/>
</dbReference>
<organism evidence="10 11">
    <name type="scientific">Acholeplasma brassicae</name>
    <dbReference type="NCBI Taxonomy" id="61635"/>
    <lineage>
        <taxon>Bacteria</taxon>
        <taxon>Bacillati</taxon>
        <taxon>Mycoplasmatota</taxon>
        <taxon>Mollicutes</taxon>
        <taxon>Acholeplasmatales</taxon>
        <taxon>Acholeplasmataceae</taxon>
        <taxon>Acholeplasma</taxon>
    </lineage>
</organism>
<dbReference type="InterPro" id="IPR006091">
    <property type="entry name" value="Acyl-CoA_Oxase/DH_mid-dom"/>
</dbReference>
<dbReference type="Gene3D" id="1.20.140.10">
    <property type="entry name" value="Butyryl-CoA Dehydrogenase, subunit A, domain 3"/>
    <property type="match status" value="1"/>
</dbReference>
<feature type="domain" description="Acyl-CoA oxidase/dehydrogenase middle" evidence="8">
    <location>
        <begin position="116"/>
        <end position="211"/>
    </location>
</feature>
<keyword evidence="11" id="KW-1185">Reference proteome</keyword>
<proteinExistence type="inferred from homology"/>
<dbReference type="GO" id="GO:0050660">
    <property type="term" value="F:flavin adenine dinucleotide binding"/>
    <property type="evidence" value="ECO:0007669"/>
    <property type="project" value="InterPro"/>
</dbReference>
<comment type="cofactor">
    <cofactor evidence="1 6">
        <name>FAD</name>
        <dbReference type="ChEBI" id="CHEBI:57692"/>
    </cofactor>
</comment>